<dbReference type="Proteomes" id="UP000008720">
    <property type="component" value="Chromosome"/>
</dbReference>
<organism evidence="1 2">
    <name type="scientific">Marivirga tractuosa (strain ATCC 23168 / DSM 4126 / NBRC 15989 / NCIMB 1408 / VKM B-1430 / H-43)</name>
    <name type="common">Microscilla tractuosa</name>
    <name type="synonym">Flexibacter tractuosus</name>
    <dbReference type="NCBI Taxonomy" id="643867"/>
    <lineage>
        <taxon>Bacteria</taxon>
        <taxon>Pseudomonadati</taxon>
        <taxon>Bacteroidota</taxon>
        <taxon>Cytophagia</taxon>
        <taxon>Cytophagales</taxon>
        <taxon>Marivirgaceae</taxon>
        <taxon>Marivirga</taxon>
    </lineage>
</organism>
<dbReference type="KEGG" id="mtt:Ftrac_0572"/>
<proteinExistence type="predicted"/>
<protein>
    <submittedName>
        <fullName evidence="1">Uncharacterized protein</fullName>
    </submittedName>
</protein>
<evidence type="ECO:0000313" key="2">
    <source>
        <dbReference type="Proteomes" id="UP000008720"/>
    </source>
</evidence>
<evidence type="ECO:0000313" key="1">
    <source>
        <dbReference type="EMBL" id="ADR20576.1"/>
    </source>
</evidence>
<dbReference type="STRING" id="643867.Ftrac_0572"/>
<dbReference type="AlphaFoldDB" id="E4TQ19"/>
<gene>
    <name evidence="1" type="ordered locus">Ftrac_0572</name>
</gene>
<dbReference type="HOGENOM" id="CLU_1426476_0_0_10"/>
<name>E4TQ19_MARTH</name>
<reference evidence="1 2" key="1">
    <citation type="journal article" date="2011" name="Stand. Genomic Sci.">
        <title>Complete genome sequence of Marivirga tractuosa type strain (H-43).</title>
        <authorList>
            <person name="Pagani I."/>
            <person name="Chertkov O."/>
            <person name="Lapidus A."/>
            <person name="Lucas S."/>
            <person name="Del Rio T.G."/>
            <person name="Tice H."/>
            <person name="Copeland A."/>
            <person name="Cheng J.F."/>
            <person name="Nolan M."/>
            <person name="Saunders E."/>
            <person name="Pitluck S."/>
            <person name="Held B."/>
            <person name="Goodwin L."/>
            <person name="Liolios K."/>
            <person name="Ovchinikova G."/>
            <person name="Ivanova N."/>
            <person name="Mavromatis K."/>
            <person name="Pati A."/>
            <person name="Chen A."/>
            <person name="Palaniappan K."/>
            <person name="Land M."/>
            <person name="Hauser L."/>
            <person name="Jeffries C.D."/>
            <person name="Detter J.C."/>
            <person name="Han C."/>
            <person name="Tapia R."/>
            <person name="Ngatchou-Djao O.D."/>
            <person name="Rohde M."/>
            <person name="Goker M."/>
            <person name="Spring S."/>
            <person name="Sikorski J."/>
            <person name="Woyke T."/>
            <person name="Bristow J."/>
            <person name="Eisen J.A."/>
            <person name="Markowitz V."/>
            <person name="Hugenholtz P."/>
            <person name="Klenk H.P."/>
            <person name="Kyrpides N.C."/>
        </authorList>
    </citation>
    <scope>NUCLEOTIDE SEQUENCE [LARGE SCALE GENOMIC DNA]</scope>
    <source>
        <strain evidence="2">ATCC 23168 / DSM 4126 / NBRC 15989 / NCIMB 1408 / VKM B-1430 / H-43</strain>
    </source>
</reference>
<keyword evidence="2" id="KW-1185">Reference proteome</keyword>
<dbReference type="OrthoDB" id="1494189at2"/>
<sequence>MRNFYLILLMIIYSLGCKSTSLNFDSNEDSVAIKTVNEFYDWYINDAYPKSVSYYQVPPFEKLDETTYVFDLREFKERINTIDYFSEDYKKKLVGRLENCNSEMRKIKWDYKPEPMFNIDACNYLWGNQWVGGQGERIDGYKIEKVQKNSGDFSVIVSILIEDKVFVRSHVLLTKRDDELKINNIKLVWN</sequence>
<accession>E4TQ19</accession>
<dbReference type="RefSeq" id="WP_013452727.1">
    <property type="nucleotide sequence ID" value="NC_014759.1"/>
</dbReference>
<dbReference type="EMBL" id="CP002349">
    <property type="protein sequence ID" value="ADR20576.1"/>
    <property type="molecule type" value="Genomic_DNA"/>
</dbReference>
<dbReference type="eggNOG" id="ENOG502ZTUA">
    <property type="taxonomic scope" value="Bacteria"/>
</dbReference>